<evidence type="ECO:0000256" key="5">
    <source>
        <dbReference type="ARBA" id="ARBA00048348"/>
    </source>
</evidence>
<dbReference type="SUPFAM" id="SSF53056">
    <property type="entry name" value="beta-carbonic anhydrase, cab"/>
    <property type="match status" value="1"/>
</dbReference>
<keyword evidence="9" id="KW-1185">Reference proteome</keyword>
<dbReference type="EC" id="4.2.1.1" evidence="7"/>
<evidence type="ECO:0000313" key="9">
    <source>
        <dbReference type="Proteomes" id="UP000007058"/>
    </source>
</evidence>
<dbReference type="GO" id="GO:0015976">
    <property type="term" value="P:carbon utilization"/>
    <property type="evidence" value="ECO:0007669"/>
    <property type="project" value="InterPro"/>
</dbReference>
<keyword evidence="2 6" id="KW-0479">Metal-binding</keyword>
<dbReference type="EMBL" id="AP007255">
    <property type="protein sequence ID" value="BAE53045.1"/>
    <property type="molecule type" value="Genomic_DNA"/>
</dbReference>
<dbReference type="STRING" id="342108.amb4241"/>
<evidence type="ECO:0000256" key="1">
    <source>
        <dbReference type="ARBA" id="ARBA00006217"/>
    </source>
</evidence>
<dbReference type="InterPro" id="IPR001765">
    <property type="entry name" value="Carbonic_anhydrase"/>
</dbReference>
<dbReference type="FunFam" id="3.40.1050.10:FF:000001">
    <property type="entry name" value="Carbonic anhydrase"/>
    <property type="match status" value="1"/>
</dbReference>
<dbReference type="HOGENOM" id="CLU_053879_3_0_5"/>
<comment type="similarity">
    <text evidence="1 7">Belongs to the beta-class carbonic anhydrase family.</text>
</comment>
<keyword evidence="3 6" id="KW-0862">Zinc</keyword>
<evidence type="ECO:0000256" key="3">
    <source>
        <dbReference type="ARBA" id="ARBA00022833"/>
    </source>
</evidence>
<dbReference type="RefSeq" id="WP_011386590.1">
    <property type="nucleotide sequence ID" value="NC_007626.1"/>
</dbReference>
<feature type="binding site" evidence="6">
    <location>
        <position position="104"/>
    </location>
    <ligand>
        <name>Zn(2+)</name>
        <dbReference type="ChEBI" id="CHEBI:29105"/>
    </ligand>
</feature>
<dbReference type="CDD" id="cd00883">
    <property type="entry name" value="beta_CA_cladeA"/>
    <property type="match status" value="1"/>
</dbReference>
<dbReference type="AlphaFoldDB" id="Q2VZD0"/>
<dbReference type="Pfam" id="PF00484">
    <property type="entry name" value="Pro_CA"/>
    <property type="match status" value="1"/>
</dbReference>
<protein>
    <recommendedName>
        <fullName evidence="7">Carbonic anhydrase</fullName>
        <ecNumber evidence="7">4.2.1.1</ecNumber>
    </recommendedName>
    <alternativeName>
        <fullName evidence="7">Carbonate dehydratase</fullName>
    </alternativeName>
</protein>
<feature type="binding site" evidence="6">
    <location>
        <position position="47"/>
    </location>
    <ligand>
        <name>Zn(2+)</name>
        <dbReference type="ChEBI" id="CHEBI:29105"/>
    </ligand>
</feature>
<accession>Q2VZD0</accession>
<dbReference type="PANTHER" id="PTHR11002">
    <property type="entry name" value="CARBONIC ANHYDRASE"/>
    <property type="match status" value="1"/>
</dbReference>
<dbReference type="Gene3D" id="3.40.1050.10">
    <property type="entry name" value="Carbonic anhydrase"/>
    <property type="match status" value="1"/>
</dbReference>
<dbReference type="PANTHER" id="PTHR11002:SF76">
    <property type="entry name" value="CARBONIC ANHYDRASE"/>
    <property type="match status" value="1"/>
</dbReference>
<evidence type="ECO:0000256" key="4">
    <source>
        <dbReference type="ARBA" id="ARBA00023239"/>
    </source>
</evidence>
<comment type="catalytic activity">
    <reaction evidence="5 7">
        <text>hydrogencarbonate + H(+) = CO2 + H2O</text>
        <dbReference type="Rhea" id="RHEA:10748"/>
        <dbReference type="ChEBI" id="CHEBI:15377"/>
        <dbReference type="ChEBI" id="CHEBI:15378"/>
        <dbReference type="ChEBI" id="CHEBI:16526"/>
        <dbReference type="ChEBI" id="CHEBI:17544"/>
        <dbReference type="EC" id="4.2.1.1"/>
    </reaction>
</comment>
<comment type="cofactor">
    <cofactor evidence="6">
        <name>Zn(2+)</name>
        <dbReference type="ChEBI" id="CHEBI:29105"/>
    </cofactor>
    <text evidence="6">Binds 1 zinc ion per subunit.</text>
</comment>
<sequence length="219" mass="24443">MSKVPGIDRLLANNKAWAEETERTKPGFFAHLAEQQTPGYLWIGCADSRVPANEIVGLEPGEVFVHRNVANQVHHADMNCLAVLQYAIDVLKVEHIIVCGHYGCGGVRAALQDARLGVTEYWIRPVRDICECHRHELDMLPNEAAQVDRLCELNVMQQVRNLCRSPVIQDAWQRGQQLEVHSWVYGLTDGLVRTLGPTVAGLKSLDEFGASYLMRGAAF</sequence>
<name>Q2VZD0_PARM1</name>
<dbReference type="InterPro" id="IPR015892">
    <property type="entry name" value="Carbonic_anhydrase_CS"/>
</dbReference>
<evidence type="ECO:0000313" key="8">
    <source>
        <dbReference type="EMBL" id="BAE53045.1"/>
    </source>
</evidence>
<dbReference type="GO" id="GO:0004089">
    <property type="term" value="F:carbonate dehydratase activity"/>
    <property type="evidence" value="ECO:0007669"/>
    <property type="project" value="UniProtKB-UniRule"/>
</dbReference>
<reference evidence="8 9" key="1">
    <citation type="journal article" date="2005" name="DNA Res.">
        <title>Complete genome sequence of the facultative anaerobic magnetotactic bacterium Magnetospirillum sp. strain AMB-1.</title>
        <authorList>
            <person name="Matsunaga T."/>
            <person name="Okamura Y."/>
            <person name="Fukuda Y."/>
            <person name="Wahyudi A.T."/>
            <person name="Murase Y."/>
            <person name="Takeyama H."/>
        </authorList>
    </citation>
    <scope>NUCLEOTIDE SEQUENCE [LARGE SCALE GENOMIC DNA]</scope>
    <source>
        <strain evidence="9">ATCC 700264 / AMB-1</strain>
    </source>
</reference>
<dbReference type="Proteomes" id="UP000007058">
    <property type="component" value="Chromosome"/>
</dbReference>
<proteinExistence type="inferred from homology"/>
<dbReference type="InterPro" id="IPR036874">
    <property type="entry name" value="Carbonic_anhydrase_sf"/>
</dbReference>
<comment type="function">
    <text evidence="7">Reversible hydration of carbon dioxide.</text>
</comment>
<dbReference type="PROSITE" id="PS00704">
    <property type="entry name" value="PROK_CO2_ANHYDRASE_1"/>
    <property type="match status" value="1"/>
</dbReference>
<evidence type="ECO:0000256" key="6">
    <source>
        <dbReference type="PIRSR" id="PIRSR601765-1"/>
    </source>
</evidence>
<evidence type="ECO:0000256" key="7">
    <source>
        <dbReference type="RuleBase" id="RU003956"/>
    </source>
</evidence>
<keyword evidence="4 7" id="KW-0456">Lyase</keyword>
<gene>
    <name evidence="8" type="ordered locus">amb4241</name>
</gene>
<feature type="binding site" evidence="6">
    <location>
        <position position="101"/>
    </location>
    <ligand>
        <name>Zn(2+)</name>
        <dbReference type="ChEBI" id="CHEBI:29105"/>
    </ligand>
</feature>
<dbReference type="SMART" id="SM00947">
    <property type="entry name" value="Pro_CA"/>
    <property type="match status" value="1"/>
</dbReference>
<dbReference type="NCBIfam" id="NF007756">
    <property type="entry name" value="PRK10437.1"/>
    <property type="match status" value="1"/>
</dbReference>
<dbReference type="KEGG" id="mag:amb4241"/>
<feature type="binding site" evidence="6">
    <location>
        <position position="45"/>
    </location>
    <ligand>
        <name>Zn(2+)</name>
        <dbReference type="ChEBI" id="CHEBI:29105"/>
    </ligand>
</feature>
<dbReference type="GO" id="GO:0008270">
    <property type="term" value="F:zinc ion binding"/>
    <property type="evidence" value="ECO:0007669"/>
    <property type="project" value="UniProtKB-UniRule"/>
</dbReference>
<organism evidence="8 9">
    <name type="scientific">Paramagnetospirillum magneticum (strain ATCC 700264 / AMB-1)</name>
    <name type="common">Magnetospirillum magneticum</name>
    <dbReference type="NCBI Taxonomy" id="342108"/>
    <lineage>
        <taxon>Bacteria</taxon>
        <taxon>Pseudomonadati</taxon>
        <taxon>Pseudomonadota</taxon>
        <taxon>Alphaproteobacteria</taxon>
        <taxon>Rhodospirillales</taxon>
        <taxon>Magnetospirillaceae</taxon>
        <taxon>Paramagnetospirillum</taxon>
    </lineage>
</organism>
<evidence type="ECO:0000256" key="2">
    <source>
        <dbReference type="ARBA" id="ARBA00022723"/>
    </source>
</evidence>
<dbReference type="PROSITE" id="PS00705">
    <property type="entry name" value="PROK_CO2_ANHYDRASE_2"/>
    <property type="match status" value="1"/>
</dbReference>
<dbReference type="OrthoDB" id="9797527at2"/>